<dbReference type="Proteomes" id="UP000290189">
    <property type="component" value="Unassembled WGS sequence"/>
</dbReference>
<dbReference type="InterPro" id="IPR002100">
    <property type="entry name" value="TF_MADSbox"/>
</dbReference>
<dbReference type="GO" id="GO:0045944">
    <property type="term" value="P:positive regulation of transcription by RNA polymerase II"/>
    <property type="evidence" value="ECO:0007669"/>
    <property type="project" value="TreeGrafter"/>
</dbReference>
<evidence type="ECO:0000313" key="8">
    <source>
        <dbReference type="EMBL" id="CEO96891.1"/>
    </source>
</evidence>
<dbReference type="GO" id="GO:0000981">
    <property type="term" value="F:DNA-binding transcription factor activity, RNA polymerase II-specific"/>
    <property type="evidence" value="ECO:0007669"/>
    <property type="project" value="TreeGrafter"/>
</dbReference>
<dbReference type="CDD" id="cd00120">
    <property type="entry name" value="MADS"/>
    <property type="match status" value="1"/>
</dbReference>
<comment type="subcellular location">
    <subcellularLocation>
        <location evidence="1">Nucleus</location>
    </subcellularLocation>
</comment>
<dbReference type="EMBL" id="OVEO01000019">
    <property type="protein sequence ID" value="SPR01849.1"/>
    <property type="molecule type" value="Genomic_DNA"/>
</dbReference>
<evidence type="ECO:0000256" key="5">
    <source>
        <dbReference type="ARBA" id="ARBA00023242"/>
    </source>
</evidence>
<keyword evidence="4" id="KW-0804">Transcription</keyword>
<feature type="domain" description="MADS-box" evidence="7">
    <location>
        <begin position="1"/>
        <end position="48"/>
    </location>
</feature>
<protein>
    <recommendedName>
        <fullName evidence="7">MADS-box domain-containing protein</fullName>
    </recommendedName>
</protein>
<dbReference type="Pfam" id="PF00319">
    <property type="entry name" value="SRF-TF"/>
    <property type="match status" value="1"/>
</dbReference>
<evidence type="ECO:0000256" key="1">
    <source>
        <dbReference type="ARBA" id="ARBA00004123"/>
    </source>
</evidence>
<evidence type="ECO:0000259" key="7">
    <source>
        <dbReference type="PROSITE" id="PS50066"/>
    </source>
</evidence>
<accession>A0A0G4INS3</accession>
<keyword evidence="10" id="KW-1185">Reference proteome</keyword>
<dbReference type="SUPFAM" id="SSF55455">
    <property type="entry name" value="SRF-like"/>
    <property type="match status" value="1"/>
</dbReference>
<dbReference type="PANTHER" id="PTHR11945:SF534">
    <property type="entry name" value="MYOCYTE-SPECIFIC ENHANCER FACTOR 2"/>
    <property type="match status" value="1"/>
</dbReference>
<gene>
    <name evidence="8" type="ORF">PBRA_005495</name>
    <name evidence="9" type="ORF">PLBR_LOCUS9064</name>
</gene>
<reference evidence="8 10" key="1">
    <citation type="submission" date="2015-02" db="EMBL/GenBank/DDBJ databases">
        <authorList>
            <person name="Chooi Y.-H."/>
        </authorList>
    </citation>
    <scope>NUCLEOTIDE SEQUENCE [LARGE SCALE GENOMIC DNA]</scope>
    <source>
        <strain evidence="8">E3</strain>
    </source>
</reference>
<dbReference type="GO" id="GO:0005634">
    <property type="term" value="C:nucleus"/>
    <property type="evidence" value="ECO:0007669"/>
    <property type="project" value="UniProtKB-SubCell"/>
</dbReference>
<keyword evidence="2" id="KW-0805">Transcription regulation</keyword>
<dbReference type="PRINTS" id="PR00404">
    <property type="entry name" value="MADSDOMAIN"/>
</dbReference>
<proteinExistence type="predicted"/>
<keyword evidence="9" id="KW-0496">Mitochondrion</keyword>
<dbReference type="Proteomes" id="UP000039324">
    <property type="component" value="Unassembled WGS sequence"/>
</dbReference>
<dbReference type="GO" id="GO:0046983">
    <property type="term" value="F:protein dimerization activity"/>
    <property type="evidence" value="ECO:0007669"/>
    <property type="project" value="InterPro"/>
</dbReference>
<reference evidence="9 11" key="2">
    <citation type="submission" date="2018-03" db="EMBL/GenBank/DDBJ databases">
        <authorList>
            <person name="Fogelqvist J."/>
        </authorList>
    </citation>
    <scope>NUCLEOTIDE SEQUENCE [LARGE SCALE GENOMIC DNA]</scope>
</reference>
<geneLocation type="mitochondrion" evidence="9"/>
<dbReference type="GO" id="GO:0000978">
    <property type="term" value="F:RNA polymerase II cis-regulatory region sequence-specific DNA binding"/>
    <property type="evidence" value="ECO:0007669"/>
    <property type="project" value="TreeGrafter"/>
</dbReference>
<dbReference type="InterPro" id="IPR036879">
    <property type="entry name" value="TF_MADSbox_sf"/>
</dbReference>
<evidence type="ECO:0000256" key="4">
    <source>
        <dbReference type="ARBA" id="ARBA00023163"/>
    </source>
</evidence>
<organism evidence="8 10">
    <name type="scientific">Plasmodiophora brassicae</name>
    <name type="common">Clubroot disease agent</name>
    <dbReference type="NCBI Taxonomy" id="37360"/>
    <lineage>
        <taxon>Eukaryota</taxon>
        <taxon>Sar</taxon>
        <taxon>Rhizaria</taxon>
        <taxon>Endomyxa</taxon>
        <taxon>Phytomyxea</taxon>
        <taxon>Plasmodiophorida</taxon>
        <taxon>Plasmodiophoridae</taxon>
        <taxon>Plasmodiophora</taxon>
    </lineage>
</organism>
<feature type="compositionally biased region" description="Pro residues" evidence="6">
    <location>
        <begin position="100"/>
        <end position="110"/>
    </location>
</feature>
<evidence type="ECO:0000313" key="11">
    <source>
        <dbReference type="Proteomes" id="UP000290189"/>
    </source>
</evidence>
<evidence type="ECO:0000256" key="6">
    <source>
        <dbReference type="SAM" id="MobiDB-lite"/>
    </source>
</evidence>
<feature type="region of interest" description="Disordered" evidence="6">
    <location>
        <begin position="92"/>
        <end position="113"/>
    </location>
</feature>
<dbReference type="STRING" id="37360.A0A0G4INS3"/>
<dbReference type="SMART" id="SM00432">
    <property type="entry name" value="MADS"/>
    <property type="match status" value="1"/>
</dbReference>
<evidence type="ECO:0000313" key="9">
    <source>
        <dbReference type="EMBL" id="SPR01849.1"/>
    </source>
</evidence>
<keyword evidence="3" id="KW-0238">DNA-binding</keyword>
<dbReference type="Gene3D" id="3.40.1810.10">
    <property type="entry name" value="Transcription factor, MADS-box"/>
    <property type="match status" value="1"/>
</dbReference>
<dbReference type="AlphaFoldDB" id="A0A0G4INS3"/>
<evidence type="ECO:0000256" key="3">
    <source>
        <dbReference type="ARBA" id="ARBA00023125"/>
    </source>
</evidence>
<dbReference type="OrthoDB" id="1898716at2759"/>
<name>A0A0G4INS3_PLABS</name>
<dbReference type="PANTHER" id="PTHR11945">
    <property type="entry name" value="MADS BOX PROTEIN"/>
    <property type="match status" value="1"/>
</dbReference>
<dbReference type="EMBL" id="CDSF01000077">
    <property type="protein sequence ID" value="CEO96891.1"/>
    <property type="molecule type" value="Genomic_DNA"/>
</dbReference>
<dbReference type="PROSITE" id="PS50066">
    <property type="entry name" value="MADS_BOX_2"/>
    <property type="match status" value="1"/>
</dbReference>
<evidence type="ECO:0000313" key="10">
    <source>
        <dbReference type="Proteomes" id="UP000039324"/>
    </source>
</evidence>
<evidence type="ECO:0000256" key="2">
    <source>
        <dbReference type="ARBA" id="ARBA00023015"/>
    </source>
</evidence>
<sequence>MGRRKIEIQTIPAGKKRSATFRKRKTGLVKKAIELATLTDCDIALIIMHKDQVTQFSSRDISSIWSDFVNYDGHVEVVKSSDLNRLEPGRFFPPWNQASSPPPPQAPRPANPMGLAIQSSWDPSQLHMDAIRAIGMPSMPVGGVFPSCWANSDQLGLQNDLPPFAGPSHHHHQQQQQQQVHR</sequence>
<keyword evidence="5" id="KW-0539">Nucleus</keyword>
<feature type="region of interest" description="Disordered" evidence="6">
    <location>
        <begin position="159"/>
        <end position="182"/>
    </location>
</feature>